<name>A0ABR1GIV8_9HYPO</name>
<evidence type="ECO:0000313" key="3">
    <source>
        <dbReference type="Proteomes" id="UP001498476"/>
    </source>
</evidence>
<reference evidence="2 3" key="1">
    <citation type="journal article" date="2025" name="Microbiol. Resour. Announc.">
        <title>Draft genome sequences for Neonectria magnoliae and Neonectria punicea, canker pathogens of Liriodendron tulipifera and Acer saccharum in West Virginia.</title>
        <authorList>
            <person name="Petronek H.M."/>
            <person name="Kasson M.T."/>
            <person name="Metheny A.M."/>
            <person name="Stauder C.M."/>
            <person name="Lovett B."/>
            <person name="Lynch S.C."/>
            <person name="Garnas J.R."/>
            <person name="Kasson L.R."/>
            <person name="Stajich J.E."/>
        </authorList>
    </citation>
    <scope>NUCLEOTIDE SEQUENCE [LARGE SCALE GENOMIC DNA]</scope>
    <source>
        <strain evidence="2 3">NRRL 64653</strain>
    </source>
</reference>
<gene>
    <name evidence="2" type="ORF">QQX98_012431</name>
</gene>
<evidence type="ECO:0000313" key="2">
    <source>
        <dbReference type="EMBL" id="KAK7398192.1"/>
    </source>
</evidence>
<protein>
    <submittedName>
        <fullName evidence="2">Uncharacterized protein</fullName>
    </submittedName>
</protein>
<feature type="compositionally biased region" description="Polar residues" evidence="1">
    <location>
        <begin position="1001"/>
        <end position="1017"/>
    </location>
</feature>
<feature type="compositionally biased region" description="Polar residues" evidence="1">
    <location>
        <begin position="976"/>
        <end position="989"/>
    </location>
</feature>
<feature type="region of interest" description="Disordered" evidence="1">
    <location>
        <begin position="959"/>
        <end position="1030"/>
    </location>
</feature>
<organism evidence="2 3">
    <name type="scientific">Neonectria punicea</name>
    <dbReference type="NCBI Taxonomy" id="979145"/>
    <lineage>
        <taxon>Eukaryota</taxon>
        <taxon>Fungi</taxon>
        <taxon>Dikarya</taxon>
        <taxon>Ascomycota</taxon>
        <taxon>Pezizomycotina</taxon>
        <taxon>Sordariomycetes</taxon>
        <taxon>Hypocreomycetidae</taxon>
        <taxon>Hypocreales</taxon>
        <taxon>Nectriaceae</taxon>
        <taxon>Neonectria</taxon>
    </lineage>
</organism>
<keyword evidence="3" id="KW-1185">Reference proteome</keyword>
<dbReference type="EMBL" id="JAZAVJ010000366">
    <property type="protein sequence ID" value="KAK7398192.1"/>
    <property type="molecule type" value="Genomic_DNA"/>
</dbReference>
<evidence type="ECO:0000256" key="1">
    <source>
        <dbReference type="SAM" id="MobiDB-lite"/>
    </source>
</evidence>
<accession>A0ABR1GIV8</accession>
<proteinExistence type="predicted"/>
<sequence>MTCTPGLYQSDLRQAESVESRVPPKDAEEGSWKYTHYALAWTDLTWEDDGPQRRNTDWPITDAIMSRMRPALLARDQIRDPTEYAKRFGIFHDRSDGRSWASPTRAESRQLFHHGDVRTGKDLFDRLETLAANKGKRLDFMAEERIDMTEMDPVDQECMQRYEDLLIDEYWQGLLFGDLTTDEMHAEDYFTMGDTVCDLQGPLCPLLDRSKWADTRRHGSKDNEPRVVYNIDGERGEYDPRKNDRVWNALQPALQLTSRLLRAKEPFIAAVQDPSNRFYVDKGLDPRSSDEKNTSPKFKVRRTVDMNDPDLLPNRVLELNIRGGHYHFSSDFALNGPSGVTMNYGLGWADHPIKISLAAELHAFIAAQYRWLANPAEFGISDPLHQAACQRLYNDLCPGGYRNWTPEPSFENDTVSEVGHAYEQHVLGGSTWPLLGQMCQRGGPPFVGEYAGLAVRVRWPDGMSESQQMLTEPKLRTEQYSHFIRIGDAQKYFTEAFWQVSVEKYGMAALRESSNKPHKVFFSPDEARYNQVALPDLHTGSVDDQRWVNGYIIRLYNNGKQTLHTYLMILMSEAFRFDLIARRFVKNRKNCDERQCVLKRSGIRILMVLSEFRGHMLLLSEKGERETDAGIKAEYETWKRLALSTQATPDKYSKRCIGGHEKFRSAIFKLVKAQHYERIIRSLMDLVQGFEEEREYQESMMCELYQLPSEYWTHYKNRLRSHYKFWGDHAGFILKTLLTIMDTANEISNAMPEWNNEWKGRVQILMAAFNNIQRLLRLDTDHMRDSDWRDLLKTVPMLRKSRHKSHERIFFLAKKEMLNLTDQELEDLGECKTRIQRLISLEFYKIVLPETEVDTQGLSQRWAGLLDDVLEKQVSGSKVASIFNTESVQNLVRALEEEGRKAEAFKLDHAANRKPQKMTQTHQGATLQHMAASEALQPPRTPPRKTPVAIPGHATPLGSAQWGQPSTPSPRFPGFSPNSRVFTPYSSGRTKFPRRREGSTLPWSPTGVNDSAVQPNRPSAPPRAFGGIMPHPYAVRETATRDLL</sequence>
<dbReference type="Proteomes" id="UP001498476">
    <property type="component" value="Unassembled WGS sequence"/>
</dbReference>
<comment type="caution">
    <text evidence="2">The sequence shown here is derived from an EMBL/GenBank/DDBJ whole genome shotgun (WGS) entry which is preliminary data.</text>
</comment>